<evidence type="ECO:0000313" key="1">
    <source>
        <dbReference type="EMBL" id="KAH0737590.1"/>
    </source>
</evidence>
<keyword evidence="2" id="KW-1185">Reference proteome</keyword>
<protein>
    <submittedName>
        <fullName evidence="1">Uncharacterized protein</fullName>
    </submittedName>
</protein>
<name>A0ABQ7TSR0_SOLTU</name>
<dbReference type="Proteomes" id="UP000826656">
    <property type="component" value="Unassembled WGS sequence"/>
</dbReference>
<dbReference type="EMBL" id="JAIVGD010000028">
    <property type="protein sequence ID" value="KAH0737590.1"/>
    <property type="molecule type" value="Genomic_DNA"/>
</dbReference>
<reference evidence="1 2" key="1">
    <citation type="journal article" date="2021" name="bioRxiv">
        <title>Chromosome-scale and haplotype-resolved genome assembly of a tetraploid potato cultivar.</title>
        <authorList>
            <person name="Sun H."/>
            <person name="Jiao W.-B."/>
            <person name="Krause K."/>
            <person name="Campoy J.A."/>
            <person name="Goel M."/>
            <person name="Folz-Donahue K."/>
            <person name="Kukat C."/>
            <person name="Huettel B."/>
            <person name="Schneeberger K."/>
        </authorList>
    </citation>
    <scope>NUCLEOTIDE SEQUENCE [LARGE SCALE GENOMIC DNA]</scope>
    <source>
        <strain evidence="1">SolTubOtavaFocal</strain>
        <tissue evidence="1">Leaves</tissue>
    </source>
</reference>
<gene>
    <name evidence="1" type="ORF">KY290_036295</name>
</gene>
<sequence>MSGPGSGSDSESIVGVECRDWILVQNLDLIGESRFESLILNRELGLGLDLEVEVGFCVGCQHWVWRSGSSVESNLGLKVESMAGCQVEFKVECWDCVSSWKSGHESRVKVED</sequence>
<accession>A0ABQ7TSR0</accession>
<proteinExistence type="predicted"/>
<organism evidence="1 2">
    <name type="scientific">Solanum tuberosum</name>
    <name type="common">Potato</name>
    <dbReference type="NCBI Taxonomy" id="4113"/>
    <lineage>
        <taxon>Eukaryota</taxon>
        <taxon>Viridiplantae</taxon>
        <taxon>Streptophyta</taxon>
        <taxon>Embryophyta</taxon>
        <taxon>Tracheophyta</taxon>
        <taxon>Spermatophyta</taxon>
        <taxon>Magnoliopsida</taxon>
        <taxon>eudicotyledons</taxon>
        <taxon>Gunneridae</taxon>
        <taxon>Pentapetalae</taxon>
        <taxon>asterids</taxon>
        <taxon>lamiids</taxon>
        <taxon>Solanales</taxon>
        <taxon>Solanaceae</taxon>
        <taxon>Solanoideae</taxon>
        <taxon>Solaneae</taxon>
        <taxon>Solanum</taxon>
    </lineage>
</organism>
<comment type="caution">
    <text evidence="1">The sequence shown here is derived from an EMBL/GenBank/DDBJ whole genome shotgun (WGS) entry which is preliminary data.</text>
</comment>
<evidence type="ECO:0000313" key="2">
    <source>
        <dbReference type="Proteomes" id="UP000826656"/>
    </source>
</evidence>